<feature type="domain" description="HTH lysR-type" evidence="5">
    <location>
        <begin position="4"/>
        <end position="61"/>
    </location>
</feature>
<gene>
    <name evidence="6" type="ORF">V4F39_05310</name>
</gene>
<dbReference type="SUPFAM" id="SSF53850">
    <property type="entry name" value="Periplasmic binding protein-like II"/>
    <property type="match status" value="1"/>
</dbReference>
<dbReference type="PANTHER" id="PTHR30346:SF28">
    <property type="entry name" value="HTH-TYPE TRANSCRIPTIONAL REGULATOR CYNR"/>
    <property type="match status" value="1"/>
</dbReference>
<dbReference type="SUPFAM" id="SSF46785">
    <property type="entry name" value="Winged helix' DNA-binding domain"/>
    <property type="match status" value="1"/>
</dbReference>
<evidence type="ECO:0000259" key="5">
    <source>
        <dbReference type="PROSITE" id="PS50931"/>
    </source>
</evidence>
<comment type="caution">
    <text evidence="6">The sequence shown here is derived from an EMBL/GenBank/DDBJ whole genome shotgun (WGS) entry which is preliminary data.</text>
</comment>
<dbReference type="InterPro" id="IPR005119">
    <property type="entry name" value="LysR_subst-bd"/>
</dbReference>
<dbReference type="FunFam" id="1.10.10.10:FF:000001">
    <property type="entry name" value="LysR family transcriptional regulator"/>
    <property type="match status" value="1"/>
</dbReference>
<name>A0AAW9QDF1_9BURK</name>
<dbReference type="EMBL" id="JAZIBG010000017">
    <property type="protein sequence ID" value="MEF7613322.1"/>
    <property type="molecule type" value="Genomic_DNA"/>
</dbReference>
<dbReference type="Gene3D" id="3.40.190.290">
    <property type="match status" value="1"/>
</dbReference>
<dbReference type="GO" id="GO:0003677">
    <property type="term" value="F:DNA binding"/>
    <property type="evidence" value="ECO:0007669"/>
    <property type="project" value="UniProtKB-KW"/>
</dbReference>
<evidence type="ECO:0000256" key="3">
    <source>
        <dbReference type="ARBA" id="ARBA00023125"/>
    </source>
</evidence>
<dbReference type="Gene3D" id="1.10.10.10">
    <property type="entry name" value="Winged helix-like DNA-binding domain superfamily/Winged helix DNA-binding domain"/>
    <property type="match status" value="1"/>
</dbReference>
<proteinExistence type="inferred from homology"/>
<evidence type="ECO:0000313" key="6">
    <source>
        <dbReference type="EMBL" id="MEF7613322.1"/>
    </source>
</evidence>
<dbReference type="CDD" id="cd05466">
    <property type="entry name" value="PBP2_LTTR_substrate"/>
    <property type="match status" value="1"/>
</dbReference>
<keyword evidence="7" id="KW-1185">Reference proteome</keyword>
<organism evidence="6 7">
    <name type="scientific">Aquincola agrisoli</name>
    <dbReference type="NCBI Taxonomy" id="3119538"/>
    <lineage>
        <taxon>Bacteria</taxon>
        <taxon>Pseudomonadati</taxon>
        <taxon>Pseudomonadota</taxon>
        <taxon>Betaproteobacteria</taxon>
        <taxon>Burkholderiales</taxon>
        <taxon>Sphaerotilaceae</taxon>
        <taxon>Aquincola</taxon>
    </lineage>
</organism>
<dbReference type="InterPro" id="IPR000847">
    <property type="entry name" value="LysR_HTH_N"/>
</dbReference>
<dbReference type="Proteomes" id="UP001336250">
    <property type="component" value="Unassembled WGS sequence"/>
</dbReference>
<keyword evidence="4" id="KW-0804">Transcription</keyword>
<dbReference type="InterPro" id="IPR036388">
    <property type="entry name" value="WH-like_DNA-bd_sf"/>
</dbReference>
<keyword evidence="2" id="KW-0805">Transcription regulation</keyword>
<dbReference type="PANTHER" id="PTHR30346">
    <property type="entry name" value="TRANSCRIPTIONAL DUAL REGULATOR HCAR-RELATED"/>
    <property type="match status" value="1"/>
</dbReference>
<evidence type="ECO:0000313" key="7">
    <source>
        <dbReference type="Proteomes" id="UP001336250"/>
    </source>
</evidence>
<reference evidence="6 7" key="1">
    <citation type="submission" date="2024-02" db="EMBL/GenBank/DDBJ databases">
        <title>Genome sequence of Aquincola sp. MAHUQ-54.</title>
        <authorList>
            <person name="Huq M.A."/>
        </authorList>
    </citation>
    <scope>NUCLEOTIDE SEQUENCE [LARGE SCALE GENOMIC DNA]</scope>
    <source>
        <strain evidence="6 7">MAHUQ-54</strain>
    </source>
</reference>
<keyword evidence="3" id="KW-0238">DNA-binding</keyword>
<accession>A0AAW9QDF1</accession>
<evidence type="ECO:0000256" key="1">
    <source>
        <dbReference type="ARBA" id="ARBA00009437"/>
    </source>
</evidence>
<protein>
    <submittedName>
        <fullName evidence="6">LysR family transcriptional regulator</fullName>
    </submittedName>
</protein>
<comment type="similarity">
    <text evidence="1">Belongs to the LysR transcriptional regulatory family.</text>
</comment>
<dbReference type="RefSeq" id="WP_332288266.1">
    <property type="nucleotide sequence ID" value="NZ_JAZIBG010000017.1"/>
</dbReference>
<dbReference type="PROSITE" id="PS50931">
    <property type="entry name" value="HTH_LYSR"/>
    <property type="match status" value="1"/>
</dbReference>
<dbReference type="Pfam" id="PF00126">
    <property type="entry name" value="HTH_1"/>
    <property type="match status" value="1"/>
</dbReference>
<dbReference type="GO" id="GO:0003700">
    <property type="term" value="F:DNA-binding transcription factor activity"/>
    <property type="evidence" value="ECO:0007669"/>
    <property type="project" value="InterPro"/>
</dbReference>
<sequence>MRGLNLDQLQTLVSIADLGTFAAAAQALHLAPPTVSLHVSELEARLGVPLLERGPRRTTPTTAGEALIEHARRLLKEADEAADTVRRIAQGRAGKVRLGTSTGVIVHLLPQVLALLAERAPEIDVELAILGSTDTMARLHAGSLEIGVVALPQPAADDVLVTPWRSDPMMAFLPAGWDVPRAVTPGWLAGRPLIFNDATTHMYRMTMEWFAAAGHSPRARIELNYTIAMKSLVASGYGAAVLPMEEVGGPLSSLDAGMQLRPLRPALKRYLGIAHRPMARLDAAAREVLDVLGGFTQHAAATRRKPAR</sequence>
<dbReference type="PRINTS" id="PR00039">
    <property type="entry name" value="HTHLYSR"/>
</dbReference>
<evidence type="ECO:0000256" key="4">
    <source>
        <dbReference type="ARBA" id="ARBA00023163"/>
    </source>
</evidence>
<evidence type="ECO:0000256" key="2">
    <source>
        <dbReference type="ARBA" id="ARBA00023015"/>
    </source>
</evidence>
<dbReference type="AlphaFoldDB" id="A0AAW9QDF1"/>
<dbReference type="Pfam" id="PF03466">
    <property type="entry name" value="LysR_substrate"/>
    <property type="match status" value="1"/>
</dbReference>
<dbReference type="InterPro" id="IPR036390">
    <property type="entry name" value="WH_DNA-bd_sf"/>
</dbReference>